<keyword evidence="5 9" id="KW-1133">Transmembrane helix</keyword>
<dbReference type="AlphaFoldDB" id="A0A1G7MLW7"/>
<organism evidence="11 12">
    <name type="scientific">Blastococcus aurantiacus</name>
    <dbReference type="NCBI Taxonomy" id="1550231"/>
    <lineage>
        <taxon>Bacteria</taxon>
        <taxon>Bacillati</taxon>
        <taxon>Actinomycetota</taxon>
        <taxon>Actinomycetes</taxon>
        <taxon>Geodermatophilales</taxon>
        <taxon>Geodermatophilaceae</taxon>
        <taxon>Blastococcus</taxon>
    </lineage>
</organism>
<evidence type="ECO:0000313" key="12">
    <source>
        <dbReference type="Proteomes" id="UP000199406"/>
    </source>
</evidence>
<feature type="transmembrane region" description="Helical" evidence="9">
    <location>
        <begin position="82"/>
        <end position="100"/>
    </location>
</feature>
<evidence type="ECO:0000256" key="8">
    <source>
        <dbReference type="SAM" id="MobiDB-lite"/>
    </source>
</evidence>
<reference evidence="12" key="1">
    <citation type="submission" date="2016-10" db="EMBL/GenBank/DDBJ databases">
        <authorList>
            <person name="Varghese N."/>
            <person name="Submissions S."/>
        </authorList>
    </citation>
    <scope>NUCLEOTIDE SEQUENCE [LARGE SCALE GENOMIC DNA]</scope>
    <source>
        <strain evidence="12">DSM 44268</strain>
    </source>
</reference>
<keyword evidence="12" id="KW-1185">Reference proteome</keyword>
<sequence>MISVLTPLPVLLPLLGAAVALLVGGRHPMTQRVLSILVLSAVLVVSVALLVLADADGAAAVSVGGWPVPLGIVLVVDRLSALMLVVAATVALGVLIFAVGQGAADGDEETPISIFHPTFLVLIAGVANAFLAGDLFNLYVGFEILLTASYVLLTLGGSAPRIRAGITYIVVSLLSSILFLAAIALVYAATGTVNMAQLAVRLQELPDGTQLLLQAMLLIAFCIKAAVFPLSAWLPDSYPTAPAPVTAVFAGLLTKVGVYAVIRTQTLLFPGDAFDDVLMWAALATMVIGILGAVAQTDIRRILSFTLVSHIGYMIFGISLASQAGLAGAIFYVVHHIAIQTTLFLVAGLVERQGGSTSVDRLGGLAVGSPLLAILYFVPAMNLAGIPPFSGFIGKLGLLEAGIADGGWLPVVLVGGGAVTSLLTLLAMSRVWNRAFWRPPTQAPEDDTDDAAAADAGPEIVPAAVAADAPGAAGTDADGGETDGSADAGPGPGGSSASSARGGRQAARQAAWKRHTAVATASTPATDGLGDEPEGGRERPLQPLPRVMVGATAAMVVVTVGLTAVAGPLYAVADRAAGDLLDRTPYMSAVFGEEDVE</sequence>
<dbReference type="Pfam" id="PF00361">
    <property type="entry name" value="Proton_antipo_M"/>
    <property type="match status" value="1"/>
</dbReference>
<dbReference type="Proteomes" id="UP000199406">
    <property type="component" value="Unassembled WGS sequence"/>
</dbReference>
<keyword evidence="4 7" id="KW-0812">Transmembrane</keyword>
<dbReference type="PANTHER" id="PTHR42703">
    <property type="entry name" value="NADH DEHYDROGENASE"/>
    <property type="match status" value="1"/>
</dbReference>
<name>A0A1G7MLW7_9ACTN</name>
<dbReference type="InterPro" id="IPR050586">
    <property type="entry name" value="CPA3_Na-H_Antiporter_D"/>
</dbReference>
<dbReference type="NCBIfam" id="NF009308">
    <property type="entry name" value="PRK12665.1"/>
    <property type="match status" value="1"/>
</dbReference>
<feature type="transmembrane region" description="Helical" evidence="9">
    <location>
        <begin position="277"/>
        <end position="295"/>
    </location>
</feature>
<dbReference type="GO" id="GO:0008137">
    <property type="term" value="F:NADH dehydrogenase (ubiquinone) activity"/>
    <property type="evidence" value="ECO:0007669"/>
    <property type="project" value="InterPro"/>
</dbReference>
<accession>A0A1G7MLW7</accession>
<feature type="transmembrane region" description="Helical" evidence="9">
    <location>
        <begin position="58"/>
        <end position="76"/>
    </location>
</feature>
<feature type="compositionally biased region" description="Low complexity" evidence="8">
    <location>
        <begin position="483"/>
        <end position="510"/>
    </location>
</feature>
<evidence type="ECO:0000256" key="6">
    <source>
        <dbReference type="ARBA" id="ARBA00023136"/>
    </source>
</evidence>
<feature type="transmembrane region" description="Helical" evidence="9">
    <location>
        <begin position="362"/>
        <end position="386"/>
    </location>
</feature>
<proteinExistence type="inferred from homology"/>
<evidence type="ECO:0000256" key="9">
    <source>
        <dbReference type="SAM" id="Phobius"/>
    </source>
</evidence>
<feature type="transmembrane region" description="Helical" evidence="9">
    <location>
        <begin position="302"/>
        <end position="323"/>
    </location>
</feature>
<feature type="transmembrane region" description="Helical" evidence="9">
    <location>
        <begin position="211"/>
        <end position="234"/>
    </location>
</feature>
<evidence type="ECO:0000256" key="7">
    <source>
        <dbReference type="RuleBase" id="RU000320"/>
    </source>
</evidence>
<dbReference type="GO" id="GO:0042773">
    <property type="term" value="P:ATP synthesis coupled electron transport"/>
    <property type="evidence" value="ECO:0007669"/>
    <property type="project" value="InterPro"/>
</dbReference>
<dbReference type="EMBL" id="FNBT01000005">
    <property type="protein sequence ID" value="SDF62775.1"/>
    <property type="molecule type" value="Genomic_DNA"/>
</dbReference>
<dbReference type="InterPro" id="IPR003918">
    <property type="entry name" value="NADH_UbQ_OxRdtase"/>
</dbReference>
<feature type="domain" description="NADH:quinone oxidoreductase/Mrp antiporter transmembrane" evidence="10">
    <location>
        <begin position="132"/>
        <end position="415"/>
    </location>
</feature>
<feature type="transmembrane region" description="Helical" evidence="9">
    <location>
        <begin position="168"/>
        <end position="191"/>
    </location>
</feature>
<feature type="transmembrane region" description="Helical" evidence="9">
    <location>
        <begin position="30"/>
        <end position="51"/>
    </location>
</feature>
<comment type="similarity">
    <text evidence="2">Belongs to the CPA3 antiporters (TC 2.A.63) subunit D family.</text>
</comment>
<evidence type="ECO:0000256" key="1">
    <source>
        <dbReference type="ARBA" id="ARBA00004651"/>
    </source>
</evidence>
<feature type="transmembrane region" description="Helical" evidence="9">
    <location>
        <begin position="329"/>
        <end position="350"/>
    </location>
</feature>
<keyword evidence="3" id="KW-1003">Cell membrane</keyword>
<comment type="subcellular location">
    <subcellularLocation>
        <location evidence="1">Cell membrane</location>
        <topology evidence="1">Multi-pass membrane protein</topology>
    </subcellularLocation>
    <subcellularLocation>
        <location evidence="7">Membrane</location>
        <topology evidence="7">Multi-pass membrane protein</topology>
    </subcellularLocation>
</comment>
<feature type="region of interest" description="Disordered" evidence="8">
    <location>
        <begin position="469"/>
        <end position="543"/>
    </location>
</feature>
<feature type="transmembrane region" description="Helical" evidence="9">
    <location>
        <begin position="241"/>
        <end position="262"/>
    </location>
</feature>
<dbReference type="OrthoDB" id="9768329at2"/>
<feature type="transmembrane region" description="Helical" evidence="9">
    <location>
        <begin position="547"/>
        <end position="571"/>
    </location>
</feature>
<evidence type="ECO:0000256" key="4">
    <source>
        <dbReference type="ARBA" id="ARBA00022692"/>
    </source>
</evidence>
<feature type="transmembrane region" description="Helical" evidence="9">
    <location>
        <begin position="406"/>
        <end position="428"/>
    </location>
</feature>
<dbReference type="GO" id="GO:0005886">
    <property type="term" value="C:plasma membrane"/>
    <property type="evidence" value="ECO:0007669"/>
    <property type="project" value="UniProtKB-SubCell"/>
</dbReference>
<gene>
    <name evidence="11" type="ORF">SAMN05660662_2813</name>
</gene>
<dbReference type="InterPro" id="IPR001750">
    <property type="entry name" value="ND/Mrp_TM"/>
</dbReference>
<evidence type="ECO:0000259" key="10">
    <source>
        <dbReference type="Pfam" id="PF00361"/>
    </source>
</evidence>
<dbReference type="STRING" id="1550231.SAMN05660662_2813"/>
<keyword evidence="6 9" id="KW-0472">Membrane</keyword>
<evidence type="ECO:0000313" key="11">
    <source>
        <dbReference type="EMBL" id="SDF62775.1"/>
    </source>
</evidence>
<protein>
    <submittedName>
        <fullName evidence="11">Multisubunit sodium/proton antiporter, MrpD subunit (TC 2.A.63.1)</fullName>
    </submittedName>
</protein>
<evidence type="ECO:0000256" key="3">
    <source>
        <dbReference type="ARBA" id="ARBA00022475"/>
    </source>
</evidence>
<feature type="transmembrane region" description="Helical" evidence="9">
    <location>
        <begin position="112"/>
        <end position="132"/>
    </location>
</feature>
<evidence type="ECO:0000256" key="5">
    <source>
        <dbReference type="ARBA" id="ARBA00022989"/>
    </source>
</evidence>
<dbReference type="RefSeq" id="WP_091767715.1">
    <property type="nucleotide sequence ID" value="NZ_FNBT01000005.1"/>
</dbReference>
<evidence type="ECO:0000256" key="2">
    <source>
        <dbReference type="ARBA" id="ARBA00005346"/>
    </source>
</evidence>
<dbReference type="PRINTS" id="PR01437">
    <property type="entry name" value="NUOXDRDTASE4"/>
</dbReference>
<dbReference type="PANTHER" id="PTHR42703:SF1">
    <property type="entry name" value="NA(+)_H(+) ANTIPORTER SUBUNIT D1"/>
    <property type="match status" value="1"/>
</dbReference>